<dbReference type="InterPro" id="IPR029045">
    <property type="entry name" value="ClpP/crotonase-like_dom_sf"/>
</dbReference>
<evidence type="ECO:0000256" key="2">
    <source>
        <dbReference type="ARBA" id="ARBA00022670"/>
    </source>
</evidence>
<dbReference type="InterPro" id="IPR036034">
    <property type="entry name" value="PDZ_sf"/>
</dbReference>
<sequence length="372" mass="41267">MKKLRQILTLLFTTMILSTNLAYADPITKDQEFFDAVKEYIMQNYALEVTEDQLYDAAIKGMFDALDPYSTYMDEEEYKAFMEEATGEFAGIGAVVGKRDDGFYLVSINEGSPASKAGLKPMDVLISVNDKAIDLKQDTESLVKQIRGQAGTNVKLIVKRGNEVLTVNIVRAQIQVNPIEYKTLEKDLGYIRITEFNNNTYTNMTTAIQDLKKQGIKKVILDLRGNPGGSLDQVLKVSNYFVPKGKLLEIQYKEDKPDVFYSNGNLQFEKVAVLIDGNTASASEILAGAIQDTNSGTLVGTTTYGKGVVQDLYPLKNGEAIKLTIAKYVLPSGRSINLKGLNPDKKVEYITPTNNSDTDNQLNTAIEFIKQK</sequence>
<dbReference type="NCBIfam" id="TIGR00225">
    <property type="entry name" value="prc"/>
    <property type="match status" value="1"/>
</dbReference>
<reference evidence="9" key="1">
    <citation type="submission" date="2017-02" db="EMBL/GenBank/DDBJ databases">
        <authorList>
            <person name="Varghese N."/>
            <person name="Submissions S."/>
        </authorList>
    </citation>
    <scope>NUCLEOTIDE SEQUENCE [LARGE SCALE GENOMIC DNA]</scope>
    <source>
        <strain evidence="9">ATCC 35199</strain>
    </source>
</reference>
<feature type="domain" description="PDZ" evidence="7">
    <location>
        <begin position="78"/>
        <end position="162"/>
    </location>
</feature>
<feature type="chain" id="PRO_5013182527" evidence="6">
    <location>
        <begin position="25"/>
        <end position="372"/>
    </location>
</feature>
<keyword evidence="6" id="KW-0732">Signal</keyword>
<dbReference type="AlphaFoldDB" id="A0A1T5AZH0"/>
<keyword evidence="4 5" id="KW-0720">Serine protease</keyword>
<dbReference type="PANTHER" id="PTHR32060:SF22">
    <property type="entry name" value="CARBOXYL-TERMINAL-PROCESSING PEPTIDASE 3, CHLOROPLASTIC"/>
    <property type="match status" value="1"/>
</dbReference>
<evidence type="ECO:0000256" key="3">
    <source>
        <dbReference type="ARBA" id="ARBA00022801"/>
    </source>
</evidence>
<dbReference type="GO" id="GO:0007165">
    <property type="term" value="P:signal transduction"/>
    <property type="evidence" value="ECO:0007669"/>
    <property type="project" value="TreeGrafter"/>
</dbReference>
<dbReference type="CDD" id="cd06782">
    <property type="entry name" value="cpPDZ_CPP-like"/>
    <property type="match status" value="1"/>
</dbReference>
<dbReference type="GO" id="GO:0006508">
    <property type="term" value="P:proteolysis"/>
    <property type="evidence" value="ECO:0007669"/>
    <property type="project" value="UniProtKB-KW"/>
</dbReference>
<dbReference type="PANTHER" id="PTHR32060">
    <property type="entry name" value="TAIL-SPECIFIC PROTEASE"/>
    <property type="match status" value="1"/>
</dbReference>
<keyword evidence="3 5" id="KW-0378">Hydrolase</keyword>
<dbReference type="Gene3D" id="2.30.42.10">
    <property type="match status" value="1"/>
</dbReference>
<dbReference type="SMART" id="SM00245">
    <property type="entry name" value="TSPc"/>
    <property type="match status" value="1"/>
</dbReference>
<keyword evidence="9" id="KW-1185">Reference proteome</keyword>
<dbReference type="CDD" id="cd07560">
    <property type="entry name" value="Peptidase_S41_CPP"/>
    <property type="match status" value="1"/>
</dbReference>
<name>A0A1T5AZH0_9FIRM</name>
<dbReference type="GO" id="GO:0030288">
    <property type="term" value="C:outer membrane-bounded periplasmic space"/>
    <property type="evidence" value="ECO:0007669"/>
    <property type="project" value="TreeGrafter"/>
</dbReference>
<dbReference type="InterPro" id="IPR004447">
    <property type="entry name" value="Peptidase_S41A"/>
</dbReference>
<dbReference type="GO" id="GO:0004175">
    <property type="term" value="F:endopeptidase activity"/>
    <property type="evidence" value="ECO:0007669"/>
    <property type="project" value="TreeGrafter"/>
</dbReference>
<dbReference type="Pfam" id="PF03572">
    <property type="entry name" value="Peptidase_S41"/>
    <property type="match status" value="1"/>
</dbReference>
<dbReference type="InterPro" id="IPR001478">
    <property type="entry name" value="PDZ"/>
</dbReference>
<evidence type="ECO:0000256" key="1">
    <source>
        <dbReference type="ARBA" id="ARBA00009179"/>
    </source>
</evidence>
<evidence type="ECO:0000259" key="7">
    <source>
        <dbReference type="PROSITE" id="PS50106"/>
    </source>
</evidence>
<dbReference type="SUPFAM" id="SSF52096">
    <property type="entry name" value="ClpP/crotonase"/>
    <property type="match status" value="1"/>
</dbReference>
<keyword evidence="2 5" id="KW-0645">Protease</keyword>
<dbReference type="Pfam" id="PF13180">
    <property type="entry name" value="PDZ_2"/>
    <property type="match status" value="1"/>
</dbReference>
<organism evidence="8 9">
    <name type="scientific">Acetoanaerobium noterae</name>
    <dbReference type="NCBI Taxonomy" id="745369"/>
    <lineage>
        <taxon>Bacteria</taxon>
        <taxon>Bacillati</taxon>
        <taxon>Bacillota</taxon>
        <taxon>Clostridia</taxon>
        <taxon>Peptostreptococcales</taxon>
        <taxon>Filifactoraceae</taxon>
        <taxon>Acetoanaerobium</taxon>
    </lineage>
</organism>
<dbReference type="SMART" id="SM00228">
    <property type="entry name" value="PDZ"/>
    <property type="match status" value="1"/>
</dbReference>
<gene>
    <name evidence="8" type="ORF">SAMN02745120_1294</name>
</gene>
<evidence type="ECO:0000256" key="5">
    <source>
        <dbReference type="RuleBase" id="RU004404"/>
    </source>
</evidence>
<proteinExistence type="inferred from homology"/>
<feature type="signal peptide" evidence="6">
    <location>
        <begin position="1"/>
        <end position="24"/>
    </location>
</feature>
<dbReference type="Pfam" id="PF22694">
    <property type="entry name" value="CtpB_N-like"/>
    <property type="match status" value="1"/>
</dbReference>
<evidence type="ECO:0000256" key="6">
    <source>
        <dbReference type="SAM" id="SignalP"/>
    </source>
</evidence>
<accession>A0A1T5AZH0</accession>
<dbReference type="SUPFAM" id="SSF50156">
    <property type="entry name" value="PDZ domain-like"/>
    <property type="match status" value="1"/>
</dbReference>
<dbReference type="Gene3D" id="3.90.226.10">
    <property type="entry name" value="2-enoyl-CoA Hydratase, Chain A, domain 1"/>
    <property type="match status" value="1"/>
</dbReference>
<dbReference type="Proteomes" id="UP000243406">
    <property type="component" value="Unassembled WGS sequence"/>
</dbReference>
<dbReference type="EMBL" id="FUYN01000002">
    <property type="protein sequence ID" value="SKB40197.1"/>
    <property type="molecule type" value="Genomic_DNA"/>
</dbReference>
<dbReference type="InterPro" id="IPR005151">
    <property type="entry name" value="Tail-specific_protease"/>
</dbReference>
<protein>
    <submittedName>
        <fullName evidence="8">Carboxyl-terminal processing protease</fullName>
    </submittedName>
</protein>
<dbReference type="Gene3D" id="3.30.750.44">
    <property type="match status" value="1"/>
</dbReference>
<dbReference type="PROSITE" id="PS50106">
    <property type="entry name" value="PDZ"/>
    <property type="match status" value="1"/>
</dbReference>
<evidence type="ECO:0000256" key="4">
    <source>
        <dbReference type="ARBA" id="ARBA00022825"/>
    </source>
</evidence>
<dbReference type="OrthoDB" id="9812068at2"/>
<dbReference type="InterPro" id="IPR055210">
    <property type="entry name" value="CtpA/B_N"/>
</dbReference>
<evidence type="ECO:0000313" key="8">
    <source>
        <dbReference type="EMBL" id="SKB40197.1"/>
    </source>
</evidence>
<dbReference type="RefSeq" id="WP_079589187.1">
    <property type="nucleotide sequence ID" value="NZ_FUYN01000002.1"/>
</dbReference>
<dbReference type="GO" id="GO:0008236">
    <property type="term" value="F:serine-type peptidase activity"/>
    <property type="evidence" value="ECO:0007669"/>
    <property type="project" value="UniProtKB-KW"/>
</dbReference>
<comment type="similarity">
    <text evidence="1 5">Belongs to the peptidase S41A family.</text>
</comment>
<evidence type="ECO:0000313" key="9">
    <source>
        <dbReference type="Proteomes" id="UP000243406"/>
    </source>
</evidence>